<reference evidence="1 2" key="1">
    <citation type="submission" date="2013-12" db="EMBL/GenBank/DDBJ databases">
        <title>NBRP : Genome information of microbial organism related human and environment.</title>
        <authorList>
            <person name="Hattori M."/>
            <person name="Oshima K."/>
            <person name="Inaba H."/>
            <person name="Suda W."/>
            <person name="Sakamoto M."/>
            <person name="Iino T."/>
            <person name="Kitahara M."/>
            <person name="Oshida Y."/>
            <person name="Iida T."/>
            <person name="Kudo T."/>
            <person name="Itoh T."/>
            <person name="Ahmed I."/>
            <person name="Ohkuma M."/>
        </authorList>
    </citation>
    <scope>NUCLEOTIDE SEQUENCE [LARGE SCALE GENOMIC DNA]</scope>
    <source>
        <strain evidence="1 2">JCM 21738</strain>
    </source>
</reference>
<comment type="caution">
    <text evidence="1">The sequence shown here is derived from an EMBL/GenBank/DDBJ whole genome shotgun (WGS) entry which is preliminary data.</text>
</comment>
<sequence length="67" mass="7735">MLSKEDLKIKEQSAVFVEYLKLALGISDKVEDLERVLCVLIANKRTELNVLGEWCYSPFSSLFKRLN</sequence>
<organism evidence="1 2">
    <name type="scientific">Mesobacillus boroniphilus JCM 21738</name>
    <dbReference type="NCBI Taxonomy" id="1294265"/>
    <lineage>
        <taxon>Bacteria</taxon>
        <taxon>Bacillati</taxon>
        <taxon>Bacillota</taxon>
        <taxon>Bacilli</taxon>
        <taxon>Bacillales</taxon>
        <taxon>Bacillaceae</taxon>
        <taxon>Mesobacillus</taxon>
    </lineage>
</organism>
<keyword evidence="2" id="KW-1185">Reference proteome</keyword>
<accession>W4RQ21</accession>
<dbReference type="RefSeq" id="WP_243463004.1">
    <property type="nucleotide sequence ID" value="NZ_BAUW01000039.1"/>
</dbReference>
<evidence type="ECO:0000313" key="1">
    <source>
        <dbReference type="EMBL" id="GAE46222.1"/>
    </source>
</evidence>
<proteinExistence type="predicted"/>
<dbReference type="AlphaFoldDB" id="W4RQ21"/>
<dbReference type="EMBL" id="BAUW01000039">
    <property type="protein sequence ID" value="GAE46222.1"/>
    <property type="molecule type" value="Genomic_DNA"/>
</dbReference>
<evidence type="ECO:0000313" key="2">
    <source>
        <dbReference type="Proteomes" id="UP000018949"/>
    </source>
</evidence>
<name>W4RQ21_9BACI</name>
<protein>
    <submittedName>
        <fullName evidence="1">Uncharacterized protein</fullName>
    </submittedName>
</protein>
<dbReference type="Proteomes" id="UP000018949">
    <property type="component" value="Unassembled WGS sequence"/>
</dbReference>
<gene>
    <name evidence="1" type="ORF">JCM21738_3104</name>
</gene>